<proteinExistence type="predicted"/>
<dbReference type="EMBL" id="JYDO01000490">
    <property type="protein sequence ID" value="KRZ65152.1"/>
    <property type="molecule type" value="Genomic_DNA"/>
</dbReference>
<sequence>MNGTDLQKSQNYNEPVGTMESDTKSEHLITRRIIRFH</sequence>
<dbReference type="AlphaFoldDB" id="A0A0V1M0B7"/>
<organism evidence="2 3">
    <name type="scientific">Trichinella papuae</name>
    <dbReference type="NCBI Taxonomy" id="268474"/>
    <lineage>
        <taxon>Eukaryota</taxon>
        <taxon>Metazoa</taxon>
        <taxon>Ecdysozoa</taxon>
        <taxon>Nematoda</taxon>
        <taxon>Enoplea</taxon>
        <taxon>Dorylaimia</taxon>
        <taxon>Trichinellida</taxon>
        <taxon>Trichinellidae</taxon>
        <taxon>Trichinella</taxon>
    </lineage>
</organism>
<feature type="compositionally biased region" description="Polar residues" evidence="1">
    <location>
        <begin position="1"/>
        <end position="13"/>
    </location>
</feature>
<comment type="caution">
    <text evidence="2">The sequence shown here is derived from an EMBL/GenBank/DDBJ whole genome shotgun (WGS) entry which is preliminary data.</text>
</comment>
<accession>A0A0V1M0B7</accession>
<evidence type="ECO:0000256" key="1">
    <source>
        <dbReference type="SAM" id="MobiDB-lite"/>
    </source>
</evidence>
<reference evidence="2 3" key="1">
    <citation type="submission" date="2015-01" db="EMBL/GenBank/DDBJ databases">
        <title>Evolution of Trichinella species and genotypes.</title>
        <authorList>
            <person name="Korhonen P.K."/>
            <person name="Edoardo P."/>
            <person name="Giuseppe L.R."/>
            <person name="Gasser R.B."/>
        </authorList>
    </citation>
    <scope>NUCLEOTIDE SEQUENCE [LARGE SCALE GENOMIC DNA]</scope>
    <source>
        <strain evidence="2">ISS1980</strain>
    </source>
</reference>
<keyword evidence="3" id="KW-1185">Reference proteome</keyword>
<gene>
    <name evidence="2" type="ORF">T10_6771</name>
</gene>
<feature type="region of interest" description="Disordered" evidence="1">
    <location>
        <begin position="1"/>
        <end position="37"/>
    </location>
</feature>
<evidence type="ECO:0000313" key="3">
    <source>
        <dbReference type="Proteomes" id="UP000054843"/>
    </source>
</evidence>
<name>A0A0V1M0B7_9BILA</name>
<protein>
    <submittedName>
        <fullName evidence="2">Uncharacterized protein</fullName>
    </submittedName>
</protein>
<dbReference type="Proteomes" id="UP000054843">
    <property type="component" value="Unassembled WGS sequence"/>
</dbReference>
<evidence type="ECO:0000313" key="2">
    <source>
        <dbReference type="EMBL" id="KRZ65152.1"/>
    </source>
</evidence>